<protein>
    <recommendedName>
        <fullName evidence="3">DUF2218 domain-containing protein</fullName>
    </recommendedName>
</protein>
<name>A0A7W6EV18_9SPHN</name>
<dbReference type="Gene3D" id="3.30.310.50">
    <property type="entry name" value="Alpha-D-phosphohexomutase, C-terminal domain"/>
    <property type="match status" value="1"/>
</dbReference>
<reference evidence="1 2" key="1">
    <citation type="submission" date="2020-08" db="EMBL/GenBank/DDBJ databases">
        <title>Genomic Encyclopedia of Type Strains, Phase IV (KMG-IV): sequencing the most valuable type-strain genomes for metagenomic binning, comparative biology and taxonomic classification.</title>
        <authorList>
            <person name="Goeker M."/>
        </authorList>
    </citation>
    <scope>NUCLEOTIDE SEQUENCE [LARGE SCALE GENOMIC DNA]</scope>
    <source>
        <strain evidence="1 2">DSM 14552</strain>
    </source>
</reference>
<accession>A0A7W6EV18</accession>
<dbReference type="EMBL" id="JACICY010000001">
    <property type="protein sequence ID" value="MBB3859475.1"/>
    <property type="molecule type" value="Genomic_DNA"/>
</dbReference>
<sequence length="96" mass="10805">MPASHATVATPNASRYLQQLCKHWGHKFDVTFDPTQGRIALPFGPVELKASDSELEVICNLEGEGDMARMQQVVADHVNRFAHREGELTFKWEPLT</sequence>
<comment type="caution">
    <text evidence="1">The sequence shown here is derived from an EMBL/GenBank/DDBJ whole genome shotgun (WGS) entry which is preliminary data.</text>
</comment>
<organism evidence="1 2">
    <name type="scientific">Novosphingobium hassiacum</name>
    <dbReference type="NCBI Taxonomy" id="173676"/>
    <lineage>
        <taxon>Bacteria</taxon>
        <taxon>Pseudomonadati</taxon>
        <taxon>Pseudomonadota</taxon>
        <taxon>Alphaproteobacteria</taxon>
        <taxon>Sphingomonadales</taxon>
        <taxon>Sphingomonadaceae</taxon>
        <taxon>Novosphingobium</taxon>
    </lineage>
</organism>
<dbReference type="Proteomes" id="UP000562395">
    <property type="component" value="Unassembled WGS sequence"/>
</dbReference>
<dbReference type="PIRSF" id="PIRSF028291">
    <property type="entry name" value="UCP028291"/>
    <property type="match status" value="1"/>
</dbReference>
<evidence type="ECO:0008006" key="3">
    <source>
        <dbReference type="Google" id="ProtNLM"/>
    </source>
</evidence>
<proteinExistence type="predicted"/>
<evidence type="ECO:0000313" key="2">
    <source>
        <dbReference type="Proteomes" id="UP000562395"/>
    </source>
</evidence>
<keyword evidence="2" id="KW-1185">Reference proteome</keyword>
<evidence type="ECO:0000313" key="1">
    <source>
        <dbReference type="EMBL" id="MBB3859475.1"/>
    </source>
</evidence>
<dbReference type="InterPro" id="IPR014543">
    <property type="entry name" value="UCP028291"/>
</dbReference>
<dbReference type="AlphaFoldDB" id="A0A7W6EV18"/>
<gene>
    <name evidence="1" type="ORF">GGQ88_000715</name>
</gene>
<dbReference type="RefSeq" id="WP_183611715.1">
    <property type="nucleotide sequence ID" value="NZ_JACICY010000001.1"/>
</dbReference>
<dbReference type="Pfam" id="PF09981">
    <property type="entry name" value="DUF2218"/>
    <property type="match status" value="1"/>
</dbReference>